<feature type="non-terminal residue" evidence="2">
    <location>
        <position position="1"/>
    </location>
</feature>
<dbReference type="AlphaFoldDB" id="A0A433U4V2"/>
<keyword evidence="3" id="KW-1185">Reference proteome</keyword>
<sequence length="213" mass="22387">VDENVIIWAGLDDFALPAAKEALHFLFVSLQHGQERLGVHVVSSVVFGYAWVDVGSPGPVDDVALDRVIFVVGDVVVHHDHDLLVRDAVGVGDLVGVAHVRLVPVVPVPVRAGDEQDPVLPGGGRARDQAQRNQEGGAIGEEGGSHDGQIGLVKLVPAMSRTQFFLAAATPGATSATTRRADTQAGTDTPIMLCGVWLGVLTSELAFFVHNGK</sequence>
<comment type="caution">
    <text evidence="2">The sequence shown here is derived from an EMBL/GenBank/DDBJ whole genome shotgun (WGS) entry which is preliminary data.</text>
</comment>
<gene>
    <name evidence="2" type="ORF">EGW08_003378</name>
</gene>
<dbReference type="EMBL" id="RQTK01000072">
    <property type="protein sequence ID" value="RUS88833.1"/>
    <property type="molecule type" value="Genomic_DNA"/>
</dbReference>
<name>A0A433U4V2_ELYCH</name>
<evidence type="ECO:0000313" key="2">
    <source>
        <dbReference type="EMBL" id="RUS88833.1"/>
    </source>
</evidence>
<proteinExistence type="predicted"/>
<feature type="region of interest" description="Disordered" evidence="1">
    <location>
        <begin position="114"/>
        <end position="146"/>
    </location>
</feature>
<feature type="non-terminal residue" evidence="2">
    <location>
        <position position="213"/>
    </location>
</feature>
<organism evidence="2 3">
    <name type="scientific">Elysia chlorotica</name>
    <name type="common">Eastern emerald elysia</name>
    <name type="synonym">Sea slug</name>
    <dbReference type="NCBI Taxonomy" id="188477"/>
    <lineage>
        <taxon>Eukaryota</taxon>
        <taxon>Metazoa</taxon>
        <taxon>Spiralia</taxon>
        <taxon>Lophotrochozoa</taxon>
        <taxon>Mollusca</taxon>
        <taxon>Gastropoda</taxon>
        <taxon>Heterobranchia</taxon>
        <taxon>Euthyneura</taxon>
        <taxon>Panpulmonata</taxon>
        <taxon>Sacoglossa</taxon>
        <taxon>Placobranchoidea</taxon>
        <taxon>Plakobranchidae</taxon>
        <taxon>Elysia</taxon>
    </lineage>
</organism>
<accession>A0A433U4V2</accession>
<dbReference type="Proteomes" id="UP000271974">
    <property type="component" value="Unassembled WGS sequence"/>
</dbReference>
<reference evidence="2 3" key="1">
    <citation type="submission" date="2019-01" db="EMBL/GenBank/DDBJ databases">
        <title>A draft genome assembly of the solar-powered sea slug Elysia chlorotica.</title>
        <authorList>
            <person name="Cai H."/>
            <person name="Li Q."/>
            <person name="Fang X."/>
            <person name="Li J."/>
            <person name="Curtis N.E."/>
            <person name="Altenburger A."/>
            <person name="Shibata T."/>
            <person name="Feng M."/>
            <person name="Maeda T."/>
            <person name="Schwartz J.A."/>
            <person name="Shigenobu S."/>
            <person name="Lundholm N."/>
            <person name="Nishiyama T."/>
            <person name="Yang H."/>
            <person name="Hasebe M."/>
            <person name="Li S."/>
            <person name="Pierce S.K."/>
            <person name="Wang J."/>
        </authorList>
    </citation>
    <scope>NUCLEOTIDE SEQUENCE [LARGE SCALE GENOMIC DNA]</scope>
    <source>
        <strain evidence="2">EC2010</strain>
        <tissue evidence="2">Whole organism of an adult</tissue>
    </source>
</reference>
<evidence type="ECO:0000313" key="3">
    <source>
        <dbReference type="Proteomes" id="UP000271974"/>
    </source>
</evidence>
<protein>
    <submittedName>
        <fullName evidence="2">Uncharacterized protein</fullName>
    </submittedName>
</protein>
<evidence type="ECO:0000256" key="1">
    <source>
        <dbReference type="SAM" id="MobiDB-lite"/>
    </source>
</evidence>